<gene>
    <name evidence="2" type="ORF">N7472_005608</name>
</gene>
<evidence type="ECO:0000256" key="1">
    <source>
        <dbReference type="SAM" id="SignalP"/>
    </source>
</evidence>
<dbReference type="EMBL" id="JAPQKP010000003">
    <property type="protein sequence ID" value="KAJ5200404.1"/>
    <property type="molecule type" value="Genomic_DNA"/>
</dbReference>
<keyword evidence="3" id="KW-1185">Reference proteome</keyword>
<dbReference type="OrthoDB" id="4351630at2759"/>
<comment type="caution">
    <text evidence="2">The sequence shown here is derived from an EMBL/GenBank/DDBJ whole genome shotgun (WGS) entry which is preliminary data.</text>
</comment>
<protein>
    <submittedName>
        <fullName evidence="2">Uncharacterized protein</fullName>
    </submittedName>
</protein>
<feature type="chain" id="PRO_5040759598" evidence="1">
    <location>
        <begin position="18"/>
        <end position="372"/>
    </location>
</feature>
<organism evidence="2 3">
    <name type="scientific">Penicillium cf. griseofulvum</name>
    <dbReference type="NCBI Taxonomy" id="2972120"/>
    <lineage>
        <taxon>Eukaryota</taxon>
        <taxon>Fungi</taxon>
        <taxon>Dikarya</taxon>
        <taxon>Ascomycota</taxon>
        <taxon>Pezizomycotina</taxon>
        <taxon>Eurotiomycetes</taxon>
        <taxon>Eurotiomycetidae</taxon>
        <taxon>Eurotiales</taxon>
        <taxon>Aspergillaceae</taxon>
        <taxon>Penicillium</taxon>
    </lineage>
</organism>
<dbReference type="Proteomes" id="UP001150879">
    <property type="component" value="Unassembled WGS sequence"/>
</dbReference>
<dbReference type="AlphaFoldDB" id="A0A9W9JQE2"/>
<reference evidence="2" key="2">
    <citation type="journal article" date="2023" name="IMA Fungus">
        <title>Comparative genomic study of the Penicillium genus elucidates a diverse pangenome and 15 lateral gene transfer events.</title>
        <authorList>
            <person name="Petersen C."/>
            <person name="Sorensen T."/>
            <person name="Nielsen M.R."/>
            <person name="Sondergaard T.E."/>
            <person name="Sorensen J.L."/>
            <person name="Fitzpatrick D.A."/>
            <person name="Frisvad J.C."/>
            <person name="Nielsen K.L."/>
        </authorList>
    </citation>
    <scope>NUCLEOTIDE SEQUENCE</scope>
    <source>
        <strain evidence="2">IBT 16849</strain>
    </source>
</reference>
<name>A0A9W9JQE2_9EURO</name>
<evidence type="ECO:0000313" key="3">
    <source>
        <dbReference type="Proteomes" id="UP001150879"/>
    </source>
</evidence>
<feature type="signal peptide" evidence="1">
    <location>
        <begin position="1"/>
        <end position="17"/>
    </location>
</feature>
<proteinExistence type="predicted"/>
<sequence length="372" mass="40775">MTLLWIGLQVIACPVNSITFLSFLLKDSYPKCDQEWNEDDSSDLVNRFGKNLEKVGQLDKGQMAEVLMRAKWAGFIRWHILTALDGSCFSSTYRNNCQTSFDVMVKFEERDAAVNPLVLDRKHLSALVRRFGADLEQLRKLTRLQMFLVAIGLESAGFVDGFLVAEAIQDGFESSENCSIDAIQPAPYLLPQPPASPCLTLNAPSLFAGSPSWEDYPNAPENIDIGLADWSFSTTDTPSESVSSVTEPILASDPNSCVEMTSPVTAYTPGDGAPFRSAPLDSYPSPAESELLGPETHTMIAPHVPIFLPNVDEGASHYSTPLSYGNEVSDVEEQSIRPESGRLMASQTENMDELFAGDLSVPMAHGRNPRRS</sequence>
<keyword evidence="1" id="KW-0732">Signal</keyword>
<evidence type="ECO:0000313" key="2">
    <source>
        <dbReference type="EMBL" id="KAJ5200404.1"/>
    </source>
</evidence>
<accession>A0A9W9JQE2</accession>
<reference evidence="2" key="1">
    <citation type="submission" date="2022-11" db="EMBL/GenBank/DDBJ databases">
        <authorList>
            <person name="Petersen C."/>
        </authorList>
    </citation>
    <scope>NUCLEOTIDE SEQUENCE</scope>
    <source>
        <strain evidence="2">IBT 16849</strain>
    </source>
</reference>